<sequence length="321" mass="34755">MPELGKSSLRILFVSLCLSAAALLAGSGMAMADEAKSQVLTDVQRLASEEMAGRASDTAGNAQARDYIIERLKQIGVVPCGMDFVQDFIFQTRLGASKTGHNILACRAGSLDDHAAAARMVISAHYDHLGVRDGKIYYGADDNASGVAAVLAIATAMQKNPPRHDVMFILFDAEEVNLGGSRAYTAQAAADLARIGMVMNFDMIARGDKGELYASGTHQLPVLKTLLTPLNGNQGVKLMFGHDRPEQGSDDWTKQSDHYPFFAAGVPHIYFGVEDHADYHQPTDTADKINPQFYLGTVDLLSKASYLLDQALLTMNFRNKP</sequence>
<reference evidence="3 4" key="1">
    <citation type="submission" date="2020-08" db="EMBL/GenBank/DDBJ databases">
        <title>Novel species isolated from subtropical streams in China.</title>
        <authorList>
            <person name="Lu H."/>
        </authorList>
    </citation>
    <scope>NUCLEOTIDE SEQUENCE [LARGE SCALE GENOMIC DNA]</scope>
    <source>
        <strain evidence="3 4">CY18W</strain>
    </source>
</reference>
<keyword evidence="1" id="KW-0732">Signal</keyword>
<dbReference type="InterPro" id="IPR045175">
    <property type="entry name" value="M28_fam"/>
</dbReference>
<protein>
    <submittedName>
        <fullName evidence="3">M20/M25/M40 family metallo-hydrolase</fullName>
    </submittedName>
</protein>
<dbReference type="InterPro" id="IPR007484">
    <property type="entry name" value="Peptidase_M28"/>
</dbReference>
<name>A0ABR6ZXH4_9BURK</name>
<organism evidence="3 4">
    <name type="scientific">Undibacterium hunanense</name>
    <dbReference type="NCBI Taxonomy" id="2762292"/>
    <lineage>
        <taxon>Bacteria</taxon>
        <taxon>Pseudomonadati</taxon>
        <taxon>Pseudomonadota</taxon>
        <taxon>Betaproteobacteria</taxon>
        <taxon>Burkholderiales</taxon>
        <taxon>Oxalobacteraceae</taxon>
        <taxon>Undibacterium</taxon>
    </lineage>
</organism>
<dbReference type="Pfam" id="PF04389">
    <property type="entry name" value="Peptidase_M28"/>
    <property type="match status" value="1"/>
</dbReference>
<proteinExistence type="predicted"/>
<comment type="caution">
    <text evidence="3">The sequence shown here is derived from an EMBL/GenBank/DDBJ whole genome shotgun (WGS) entry which is preliminary data.</text>
</comment>
<dbReference type="SUPFAM" id="SSF53187">
    <property type="entry name" value="Zn-dependent exopeptidases"/>
    <property type="match status" value="1"/>
</dbReference>
<dbReference type="EMBL" id="JACOGF010000017">
    <property type="protein sequence ID" value="MBC3920566.1"/>
    <property type="molecule type" value="Genomic_DNA"/>
</dbReference>
<feature type="chain" id="PRO_5045360762" evidence="1">
    <location>
        <begin position="33"/>
        <end position="321"/>
    </location>
</feature>
<dbReference type="RefSeq" id="WP_186950213.1">
    <property type="nucleotide sequence ID" value="NZ_JACOGF010000017.1"/>
</dbReference>
<keyword evidence="4" id="KW-1185">Reference proteome</keyword>
<dbReference type="PANTHER" id="PTHR12147:SF26">
    <property type="entry name" value="PEPTIDASE M28 DOMAIN-CONTAINING PROTEIN"/>
    <property type="match status" value="1"/>
</dbReference>
<accession>A0ABR6ZXH4</accession>
<gene>
    <name evidence="3" type="ORF">H8L32_24085</name>
</gene>
<evidence type="ECO:0000256" key="1">
    <source>
        <dbReference type="SAM" id="SignalP"/>
    </source>
</evidence>
<dbReference type="Proteomes" id="UP000650424">
    <property type="component" value="Unassembled WGS sequence"/>
</dbReference>
<evidence type="ECO:0000313" key="3">
    <source>
        <dbReference type="EMBL" id="MBC3920566.1"/>
    </source>
</evidence>
<evidence type="ECO:0000259" key="2">
    <source>
        <dbReference type="Pfam" id="PF04389"/>
    </source>
</evidence>
<dbReference type="PANTHER" id="PTHR12147">
    <property type="entry name" value="METALLOPEPTIDASE M28 FAMILY MEMBER"/>
    <property type="match status" value="1"/>
</dbReference>
<feature type="signal peptide" evidence="1">
    <location>
        <begin position="1"/>
        <end position="32"/>
    </location>
</feature>
<evidence type="ECO:0000313" key="4">
    <source>
        <dbReference type="Proteomes" id="UP000650424"/>
    </source>
</evidence>
<dbReference type="Gene3D" id="3.40.630.10">
    <property type="entry name" value="Zn peptidases"/>
    <property type="match status" value="1"/>
</dbReference>
<feature type="domain" description="Peptidase M28" evidence="2">
    <location>
        <begin position="116"/>
        <end position="293"/>
    </location>
</feature>